<comment type="caution">
    <text evidence="3">The sequence shown here is derived from an EMBL/GenBank/DDBJ whole genome shotgun (WGS) entry which is preliminary data.</text>
</comment>
<keyword evidence="2" id="KW-0408">Iron</keyword>
<evidence type="ECO:0000256" key="2">
    <source>
        <dbReference type="RuleBase" id="RU000461"/>
    </source>
</evidence>
<dbReference type="InterPro" id="IPR002397">
    <property type="entry name" value="Cyt_P450_B"/>
</dbReference>
<gene>
    <name evidence="3" type="ORF">GCM10010909_06870</name>
</gene>
<dbReference type="PROSITE" id="PS00086">
    <property type="entry name" value="CYTOCHROME_P450"/>
    <property type="match status" value="1"/>
</dbReference>
<reference evidence="4" key="1">
    <citation type="journal article" date="2019" name="Int. J. Syst. Evol. Microbiol.">
        <title>The Global Catalogue of Microorganisms (GCM) 10K type strain sequencing project: providing services to taxonomists for standard genome sequencing and annotation.</title>
        <authorList>
            <consortium name="The Broad Institute Genomics Platform"/>
            <consortium name="The Broad Institute Genome Sequencing Center for Infectious Disease"/>
            <person name="Wu L."/>
            <person name="Ma J."/>
        </authorList>
    </citation>
    <scope>NUCLEOTIDE SEQUENCE [LARGE SCALE GENOMIC DNA]</scope>
    <source>
        <strain evidence="4">NBRC 112502</strain>
    </source>
</reference>
<dbReference type="SUPFAM" id="SSF48264">
    <property type="entry name" value="Cytochrome P450"/>
    <property type="match status" value="1"/>
</dbReference>
<dbReference type="InterPro" id="IPR036396">
    <property type="entry name" value="Cyt_P450_sf"/>
</dbReference>
<dbReference type="InterPro" id="IPR001128">
    <property type="entry name" value="Cyt_P450"/>
</dbReference>
<evidence type="ECO:0000313" key="4">
    <source>
        <dbReference type="Proteomes" id="UP001156641"/>
    </source>
</evidence>
<dbReference type="EMBL" id="BSOS01000007">
    <property type="protein sequence ID" value="GLR66009.1"/>
    <property type="molecule type" value="Genomic_DNA"/>
</dbReference>
<evidence type="ECO:0000256" key="1">
    <source>
        <dbReference type="ARBA" id="ARBA00010617"/>
    </source>
</evidence>
<accession>A0ABQ6A0N4</accession>
<protein>
    <recommendedName>
        <fullName evidence="5">Cytochrome P450</fullName>
    </recommendedName>
</protein>
<evidence type="ECO:0008006" key="5">
    <source>
        <dbReference type="Google" id="ProtNLM"/>
    </source>
</evidence>
<keyword evidence="2" id="KW-0503">Monooxygenase</keyword>
<sequence length="419" mass="47361">MPSAMSAQDVNLSLLAIKGDALLRELNQLRAYDPIYWSEESHCWIITGHAEVTEGFSGSLPISSHAFPEMLYNIMPAVEADVRLVNSVYYMQKISTNLDGAEHARVRGLLVKALNRKLVESLRPYVRNRISVLLDKAARLEELEFHESISRMLPGAVILRLLGLPEEFLPRLKGWSDGVTTALTSFNPEPAWLDQLEVVVADMLDVFRKEIESRRRFPKEDFITQLIGAVDGDARLSEDEMLATLIQVIIAGHDSTTNSLTLGIRALAQYPAAWRYWRSHPEKSLECSIELMRYIAMSAAMFRIVAEDFEWKGHRMKKGDVLMLMIAGGNRDPGLYKNPETLDFARENNDRALMFGPGLHHCIGHLLAKLQVSEFFNAVVQRFDGVEILEEPQFTPGLIFRSVQGLKLHFMPRQDAKGV</sequence>
<evidence type="ECO:0000313" key="3">
    <source>
        <dbReference type="EMBL" id="GLR66009.1"/>
    </source>
</evidence>
<dbReference type="PANTHER" id="PTHR46696">
    <property type="entry name" value="P450, PUTATIVE (EUROFUNG)-RELATED"/>
    <property type="match status" value="1"/>
</dbReference>
<dbReference type="PRINTS" id="PR00359">
    <property type="entry name" value="BP450"/>
</dbReference>
<dbReference type="PANTHER" id="PTHR46696:SF1">
    <property type="entry name" value="CYTOCHROME P450 YJIB-RELATED"/>
    <property type="match status" value="1"/>
</dbReference>
<organism evidence="3 4">
    <name type="scientific">Acidocella aquatica</name>
    <dbReference type="NCBI Taxonomy" id="1922313"/>
    <lineage>
        <taxon>Bacteria</taxon>
        <taxon>Pseudomonadati</taxon>
        <taxon>Pseudomonadota</taxon>
        <taxon>Alphaproteobacteria</taxon>
        <taxon>Acetobacterales</taxon>
        <taxon>Acidocellaceae</taxon>
        <taxon>Acidocella</taxon>
    </lineage>
</organism>
<comment type="similarity">
    <text evidence="1 2">Belongs to the cytochrome P450 family.</text>
</comment>
<keyword evidence="2" id="KW-0479">Metal-binding</keyword>
<dbReference type="RefSeq" id="WP_284256572.1">
    <property type="nucleotide sequence ID" value="NZ_BSOS01000007.1"/>
</dbReference>
<keyword evidence="2" id="KW-0349">Heme</keyword>
<dbReference type="Gene3D" id="1.10.630.10">
    <property type="entry name" value="Cytochrome P450"/>
    <property type="match status" value="1"/>
</dbReference>
<keyword evidence="2" id="KW-0560">Oxidoreductase</keyword>
<dbReference type="Proteomes" id="UP001156641">
    <property type="component" value="Unassembled WGS sequence"/>
</dbReference>
<dbReference type="InterPro" id="IPR017972">
    <property type="entry name" value="Cyt_P450_CS"/>
</dbReference>
<dbReference type="Pfam" id="PF00067">
    <property type="entry name" value="p450"/>
    <property type="match status" value="2"/>
</dbReference>
<proteinExistence type="inferred from homology"/>
<name>A0ABQ6A0N4_9PROT</name>
<keyword evidence="4" id="KW-1185">Reference proteome</keyword>